<dbReference type="InterPro" id="IPR004942">
    <property type="entry name" value="Roadblock/LAMTOR2_dom"/>
</dbReference>
<dbReference type="Pfam" id="PF03259">
    <property type="entry name" value="Robl_LC7"/>
    <property type="match status" value="1"/>
</dbReference>
<proteinExistence type="predicted"/>
<gene>
    <name evidence="3" type="ORF">ENR21_03230</name>
    <name evidence="2" type="ORF">ENW66_02105</name>
</gene>
<protein>
    <recommendedName>
        <fullName evidence="1">Roadblock/LAMTOR2 domain-containing protein</fullName>
    </recommendedName>
</protein>
<dbReference type="AlphaFoldDB" id="A0A7C3ZF30"/>
<dbReference type="Gene3D" id="3.30.450.30">
    <property type="entry name" value="Dynein light chain 2a, cytoplasmic"/>
    <property type="match status" value="1"/>
</dbReference>
<name>A0A7C3ZF30_ARCFL</name>
<dbReference type="SUPFAM" id="SSF103196">
    <property type="entry name" value="Roadblock/LC7 domain"/>
    <property type="match status" value="1"/>
</dbReference>
<feature type="domain" description="Roadblock/LAMTOR2" evidence="1">
    <location>
        <begin position="2"/>
        <end position="90"/>
    </location>
</feature>
<dbReference type="SMART" id="SM00960">
    <property type="entry name" value="Robl_LC7"/>
    <property type="match status" value="1"/>
</dbReference>
<evidence type="ECO:0000313" key="3">
    <source>
        <dbReference type="EMBL" id="HGF87429.1"/>
    </source>
</evidence>
<sequence>MFENVIADMLSVSGVKGVFIVDRDGALIEAESMFSGDDEVYAALIADAFNKASEVLGKISSDEPELVMIDGKKDRIIASKAGDLVFGIVADQKTNYGLLKIEIKKAVEKITAMV</sequence>
<organism evidence="3">
    <name type="scientific">Archaeoglobus fulgidus</name>
    <dbReference type="NCBI Taxonomy" id="2234"/>
    <lineage>
        <taxon>Archaea</taxon>
        <taxon>Methanobacteriati</taxon>
        <taxon>Methanobacteriota</taxon>
        <taxon>Archaeoglobi</taxon>
        <taxon>Archaeoglobales</taxon>
        <taxon>Archaeoglobaceae</taxon>
        <taxon>Archaeoglobus</taxon>
    </lineage>
</organism>
<dbReference type="EMBL" id="DTLB01000009">
    <property type="protein sequence ID" value="HFW31737.1"/>
    <property type="molecule type" value="Genomic_DNA"/>
</dbReference>
<reference evidence="3" key="1">
    <citation type="journal article" date="2020" name="mSystems">
        <title>Genome- and Community-Level Interaction Insights into Carbon Utilization and Element Cycling Functions of Hydrothermarchaeota in Hydrothermal Sediment.</title>
        <authorList>
            <person name="Zhou Z."/>
            <person name="Liu Y."/>
            <person name="Xu W."/>
            <person name="Pan J."/>
            <person name="Luo Z.H."/>
            <person name="Li M."/>
        </authorList>
    </citation>
    <scope>NUCLEOTIDE SEQUENCE [LARGE SCALE GENOMIC DNA]</scope>
    <source>
        <strain evidence="3">SpSt-38</strain>
        <strain evidence="2">SpSt-87</strain>
    </source>
</reference>
<accession>A0A7C3ZF30</accession>
<comment type="caution">
    <text evidence="3">The sequence shown here is derived from an EMBL/GenBank/DDBJ whole genome shotgun (WGS) entry which is preliminary data.</text>
</comment>
<evidence type="ECO:0000259" key="1">
    <source>
        <dbReference type="SMART" id="SM00960"/>
    </source>
</evidence>
<dbReference type="EMBL" id="DSQD01000095">
    <property type="protein sequence ID" value="HGF87429.1"/>
    <property type="molecule type" value="Genomic_DNA"/>
</dbReference>
<evidence type="ECO:0000313" key="2">
    <source>
        <dbReference type="EMBL" id="HFW31737.1"/>
    </source>
</evidence>